<dbReference type="PANTHER" id="PTHR43065:SF23">
    <property type="entry name" value="SENSOR HISTIDINE KINASE PDTAS"/>
    <property type="match status" value="1"/>
</dbReference>
<dbReference type="SMART" id="SM00065">
    <property type="entry name" value="GAF"/>
    <property type="match status" value="1"/>
</dbReference>
<keyword evidence="3" id="KW-0716">Sensory transduction</keyword>
<feature type="domain" description="Phytochrome chromophore attachment site" evidence="7">
    <location>
        <begin position="149"/>
        <end position="307"/>
    </location>
</feature>
<dbReference type="InterPro" id="IPR013654">
    <property type="entry name" value="PAS_2"/>
</dbReference>
<keyword evidence="6" id="KW-0175">Coiled coil</keyword>
<dbReference type="Pfam" id="PF01590">
    <property type="entry name" value="GAF"/>
    <property type="match status" value="1"/>
</dbReference>
<dbReference type="OrthoDB" id="5287260at2"/>
<dbReference type="Gene3D" id="3.30.450.20">
    <property type="entry name" value="PAS domain"/>
    <property type="match status" value="1"/>
</dbReference>
<feature type="coiled-coil region" evidence="6">
    <location>
        <begin position="502"/>
        <end position="536"/>
    </location>
</feature>
<dbReference type="AlphaFoldDB" id="A0A1V2H0K0"/>
<protein>
    <recommendedName>
        <fullName evidence="7">Phytochrome chromophore attachment site domain-containing protein</fullName>
    </recommendedName>
</protein>
<dbReference type="EMBL" id="MLCO01000182">
    <property type="protein sequence ID" value="ONG50675.1"/>
    <property type="molecule type" value="Genomic_DNA"/>
</dbReference>
<evidence type="ECO:0000313" key="8">
    <source>
        <dbReference type="EMBL" id="ONG50675.1"/>
    </source>
</evidence>
<evidence type="ECO:0000256" key="4">
    <source>
        <dbReference type="ARBA" id="ARBA00022991"/>
    </source>
</evidence>
<dbReference type="Pfam" id="PF07568">
    <property type="entry name" value="HisKA_2"/>
    <property type="match status" value="1"/>
</dbReference>
<dbReference type="InterPro" id="IPR001294">
    <property type="entry name" value="Phytochrome"/>
</dbReference>
<sequence>MSDSPAALPSQPVPLGAADLTSCDREPIHSPGAIQPYGLLLVAEAGSLTVLAGAGALEERLSEGWLGAHLSVLLDQDLAALLAELQPGPGGILHGAPVQGKAERFELHLHRVGSLILAELEPAAASPMSAAQTLVALNNAGLAFDRAADLQTLCDHAAVVFRQITGFDRVMIYRFLDDGAGAVLAEARDPSLPSFLNHRFPASDVPAQARRLYIRNLVRVIPDVRYRPATLRPAAFQQGQAELDMSDLVLRSVSPIHLQYMRNMGVDASASISIVKDGRLWGLVACHNRTPRGMTYEARAACSTLASGLARQIRAKEEAEDYRDRLRMRGFEDSILARLQEQDFAPAALTEAAEELRQTVRADGFAILNGHVVATAGRVPSEPALLGLAGWARLQASAGPFRSNSLSALLPEAAAYRGIASGLLAALPPGGHDILLLWFRAEKLEVVNWAGNPHKDIPAEPGALLTPRASFAAWSETVHGHSEPWGLADLASARRLAAGIAAGRQQEKLRRLNRQLDAALAERDTLLRQKDFLMKEVNHRVQNSLQLVSSYLGLQARDSGDERLADYVAEAQRRLAAVSLVHRRLYRDEHVETVDLGRYLEELCADLVVSLGEEWKRQMRLDLAPMLISADRAISLGLVVTELLINASKHAYGGAAGPLSLSLEQHGGQARLVVADRGSGAFRQGKGFGSMMMGAMLEKLEGSIDYADGAPGLRAYVSLPVEG</sequence>
<proteinExistence type="inferred from homology"/>
<evidence type="ECO:0000256" key="6">
    <source>
        <dbReference type="SAM" id="Coils"/>
    </source>
</evidence>
<dbReference type="PANTHER" id="PTHR43065">
    <property type="entry name" value="SENSOR HISTIDINE KINASE"/>
    <property type="match status" value="1"/>
</dbReference>
<keyword evidence="4" id="KW-0157">Chromophore</keyword>
<dbReference type="Pfam" id="PF08446">
    <property type="entry name" value="PAS_2"/>
    <property type="match status" value="1"/>
</dbReference>
<dbReference type="Pfam" id="PF00360">
    <property type="entry name" value="PHY"/>
    <property type="match status" value="1"/>
</dbReference>
<dbReference type="SUPFAM" id="SSF55781">
    <property type="entry name" value="GAF domain-like"/>
    <property type="match status" value="2"/>
</dbReference>
<dbReference type="SUPFAM" id="SSF55874">
    <property type="entry name" value="ATPase domain of HSP90 chaperone/DNA topoisomerase II/histidine kinase"/>
    <property type="match status" value="1"/>
</dbReference>
<dbReference type="InterPro" id="IPR003594">
    <property type="entry name" value="HATPase_dom"/>
</dbReference>
<evidence type="ECO:0000256" key="5">
    <source>
        <dbReference type="ARBA" id="ARBA00023170"/>
    </source>
</evidence>
<reference evidence="8 9" key="1">
    <citation type="submission" date="2016-10" db="EMBL/GenBank/DDBJ databases">
        <title>Draft Genome sequence of Roseomonas sp. strain M3.</title>
        <authorList>
            <person name="Subhash Y."/>
            <person name="Lee S."/>
        </authorList>
    </citation>
    <scope>NUCLEOTIDE SEQUENCE [LARGE SCALE GENOMIC DNA]</scope>
    <source>
        <strain evidence="8 9">M3</strain>
    </source>
</reference>
<comment type="similarity">
    <text evidence="1">In the N-terminal section; belongs to the phytochrome family.</text>
</comment>
<dbReference type="InterPro" id="IPR035965">
    <property type="entry name" value="PAS-like_dom_sf"/>
</dbReference>
<dbReference type="InterPro" id="IPR016132">
    <property type="entry name" value="Phyto_chromo_attachment"/>
</dbReference>
<dbReference type="Pfam" id="PF13581">
    <property type="entry name" value="HATPase_c_2"/>
    <property type="match status" value="1"/>
</dbReference>
<dbReference type="Gene3D" id="3.30.450.40">
    <property type="match status" value="1"/>
</dbReference>
<dbReference type="Gene3D" id="3.30.450.270">
    <property type="match status" value="1"/>
</dbReference>
<evidence type="ECO:0000256" key="1">
    <source>
        <dbReference type="ARBA" id="ARBA00006402"/>
    </source>
</evidence>
<dbReference type="GO" id="GO:0006355">
    <property type="term" value="P:regulation of DNA-templated transcription"/>
    <property type="evidence" value="ECO:0007669"/>
    <property type="project" value="InterPro"/>
</dbReference>
<dbReference type="GO" id="GO:0009881">
    <property type="term" value="F:photoreceptor activity"/>
    <property type="evidence" value="ECO:0007669"/>
    <property type="project" value="UniProtKB-KW"/>
</dbReference>
<evidence type="ECO:0000259" key="7">
    <source>
        <dbReference type="PROSITE" id="PS50046"/>
    </source>
</evidence>
<dbReference type="PROSITE" id="PS50046">
    <property type="entry name" value="PHYTOCHROME_2"/>
    <property type="match status" value="1"/>
</dbReference>
<dbReference type="InterPro" id="IPR036890">
    <property type="entry name" value="HATPase_C_sf"/>
</dbReference>
<keyword evidence="5" id="KW-0675">Receptor</keyword>
<organism evidence="8 9">
    <name type="scientific">Teichococcus deserti</name>
    <dbReference type="NCBI Taxonomy" id="1817963"/>
    <lineage>
        <taxon>Bacteria</taxon>
        <taxon>Pseudomonadati</taxon>
        <taxon>Pseudomonadota</taxon>
        <taxon>Alphaproteobacteria</taxon>
        <taxon>Acetobacterales</taxon>
        <taxon>Roseomonadaceae</taxon>
        <taxon>Roseomonas</taxon>
    </lineage>
</organism>
<dbReference type="InterPro" id="IPR029016">
    <property type="entry name" value="GAF-like_dom_sf"/>
</dbReference>
<keyword evidence="9" id="KW-1185">Reference proteome</keyword>
<dbReference type="PRINTS" id="PR01033">
    <property type="entry name" value="PHYTOCHROME"/>
</dbReference>
<accession>A0A1V2H0K0</accession>
<dbReference type="InterPro" id="IPR003018">
    <property type="entry name" value="GAF"/>
</dbReference>
<comment type="caution">
    <text evidence="8">The sequence shown here is derived from an EMBL/GenBank/DDBJ whole genome shotgun (WGS) entry which is preliminary data.</text>
</comment>
<dbReference type="InterPro" id="IPR011495">
    <property type="entry name" value="Sig_transdc_His_kin_sub2_dim/P"/>
</dbReference>
<gene>
    <name evidence="8" type="ORF">BKE38_17505</name>
</gene>
<evidence type="ECO:0000313" key="9">
    <source>
        <dbReference type="Proteomes" id="UP000188879"/>
    </source>
</evidence>
<dbReference type="Proteomes" id="UP000188879">
    <property type="component" value="Unassembled WGS sequence"/>
</dbReference>
<dbReference type="SUPFAM" id="SSF55785">
    <property type="entry name" value="PYP-like sensor domain (PAS domain)"/>
    <property type="match status" value="1"/>
</dbReference>
<evidence type="ECO:0000256" key="3">
    <source>
        <dbReference type="ARBA" id="ARBA00022606"/>
    </source>
</evidence>
<dbReference type="InterPro" id="IPR013515">
    <property type="entry name" value="Phytochrome_cen-reg"/>
</dbReference>
<dbReference type="GO" id="GO:0009584">
    <property type="term" value="P:detection of visible light"/>
    <property type="evidence" value="ECO:0007669"/>
    <property type="project" value="InterPro"/>
</dbReference>
<dbReference type="InterPro" id="IPR043150">
    <property type="entry name" value="Phytochrome_PHY_sf"/>
</dbReference>
<keyword evidence="2" id="KW-0600">Photoreceptor protein</keyword>
<evidence type="ECO:0000256" key="2">
    <source>
        <dbReference type="ARBA" id="ARBA00022543"/>
    </source>
</evidence>
<name>A0A1V2H0K0_9PROT</name>
<dbReference type="RefSeq" id="WP_076958609.1">
    <property type="nucleotide sequence ID" value="NZ_MLCO01000182.1"/>
</dbReference>
<dbReference type="Gene3D" id="3.30.565.10">
    <property type="entry name" value="Histidine kinase-like ATPase, C-terminal domain"/>
    <property type="match status" value="1"/>
</dbReference>